<organism evidence="3 4">
    <name type="scientific">Mycolicibacterium canariasense</name>
    <name type="common">Mycobacterium canariasense</name>
    <dbReference type="NCBI Taxonomy" id="228230"/>
    <lineage>
        <taxon>Bacteria</taxon>
        <taxon>Bacillati</taxon>
        <taxon>Actinomycetota</taxon>
        <taxon>Actinomycetes</taxon>
        <taxon>Mycobacteriales</taxon>
        <taxon>Mycobacteriaceae</taxon>
        <taxon>Mycolicibacterium</taxon>
    </lineage>
</organism>
<evidence type="ECO:0000256" key="1">
    <source>
        <dbReference type="PIRSR" id="PIRSR637460-1"/>
    </source>
</evidence>
<dbReference type="PANTHER" id="PTHR37981:SF1">
    <property type="entry name" value="SGNH HYDROLASE-TYPE ESTERASE DOMAIN-CONTAINING PROTEIN"/>
    <property type="match status" value="1"/>
</dbReference>
<dbReference type="Pfam" id="PF13472">
    <property type="entry name" value="Lipase_GDSL_2"/>
    <property type="match status" value="1"/>
</dbReference>
<dbReference type="Gene3D" id="3.40.50.1110">
    <property type="entry name" value="SGNH hydrolase"/>
    <property type="match status" value="1"/>
</dbReference>
<dbReference type="CDD" id="cd01823">
    <property type="entry name" value="SEST_like"/>
    <property type="match status" value="1"/>
</dbReference>
<feature type="domain" description="SGNH hydrolase-type esterase" evidence="2">
    <location>
        <begin position="9"/>
        <end position="245"/>
    </location>
</feature>
<dbReference type="AlphaFoldDB" id="A0A124E2T7"/>
<comment type="caution">
    <text evidence="3">The sequence shown here is derived from an EMBL/GenBank/DDBJ whole genome shotgun (WGS) entry which is preliminary data.</text>
</comment>
<dbReference type="PANTHER" id="PTHR37981">
    <property type="entry name" value="LIPASE 2"/>
    <property type="match status" value="1"/>
</dbReference>
<dbReference type="InterPro" id="IPR036514">
    <property type="entry name" value="SGNH_hydro_sf"/>
</dbReference>
<dbReference type="RefSeq" id="WP_064961361.1">
    <property type="nucleotide sequence ID" value="NZ_BCSY01000076.1"/>
</dbReference>
<reference evidence="4" key="2">
    <citation type="submission" date="2016-02" db="EMBL/GenBank/DDBJ databases">
        <title>Draft genome sequence of five rapidly growing Mycobacterium species.</title>
        <authorList>
            <person name="Katahira K."/>
            <person name="Gotou Y."/>
            <person name="Iida K."/>
            <person name="Ogura Y."/>
            <person name="Hayashi T."/>
        </authorList>
    </citation>
    <scope>NUCLEOTIDE SEQUENCE [LARGE SCALE GENOMIC DNA]</scope>
    <source>
        <strain evidence="4">JCM15298</strain>
    </source>
</reference>
<proteinExistence type="predicted"/>
<dbReference type="OrthoDB" id="5503950at2"/>
<evidence type="ECO:0000259" key="2">
    <source>
        <dbReference type="Pfam" id="PF13472"/>
    </source>
</evidence>
<keyword evidence="4" id="KW-1185">Reference proteome</keyword>
<dbReference type="STRING" id="228230.RMCC_4843"/>
<dbReference type="InterPro" id="IPR013830">
    <property type="entry name" value="SGNH_hydro"/>
</dbReference>
<name>A0A124E2T7_MYCCR</name>
<dbReference type="GO" id="GO:0019433">
    <property type="term" value="P:triglyceride catabolic process"/>
    <property type="evidence" value="ECO:0007669"/>
    <property type="project" value="TreeGrafter"/>
</dbReference>
<gene>
    <name evidence="3" type="ORF">RMCC_4843</name>
</gene>
<dbReference type="SUPFAM" id="SSF52266">
    <property type="entry name" value="SGNH hydrolase"/>
    <property type="match status" value="1"/>
</dbReference>
<reference evidence="4" key="1">
    <citation type="journal article" date="2016" name="Genome Announc.">
        <title>Draft Genome Sequences of Five Rapidly Growing Mycobacterium Species, M. thermoresistibile, M. fortuitum subsp. acetamidolyticum, M. canariasense, M. brisbanense, and M. novocastrense.</title>
        <authorList>
            <person name="Katahira K."/>
            <person name="Ogura Y."/>
            <person name="Gotoh Y."/>
            <person name="Hayashi T."/>
        </authorList>
    </citation>
    <scope>NUCLEOTIDE SEQUENCE [LARGE SCALE GENOMIC DNA]</scope>
    <source>
        <strain evidence="4">JCM15298</strain>
    </source>
</reference>
<dbReference type="Proteomes" id="UP000069443">
    <property type="component" value="Unassembled WGS sequence"/>
</dbReference>
<evidence type="ECO:0000313" key="4">
    <source>
        <dbReference type="Proteomes" id="UP000069443"/>
    </source>
</evidence>
<accession>A0A124E2T7</accession>
<sequence length="269" mass="29094">MTGPLYYTAMGSSFGAGPGLRPRVKPSPLLAGRSMINYAHLMANRMFLELTDVTFSGASIGDILRERDCPRDPQLASVTDRTSLVTITCGGNDVGYGLGLTLPSLPRPLGWVLGARGRLKDFTDPKSLDDRFRRLDEDLVSLITEVRDRAPHARIVIVGYLTILPPDSVPTDPLPAAVAAWGREVAQRLSSTMRAAAARGGADFLDVAQNSLEHHAWSADPWTNSFHYTFRGGASYHPTASGMRAVAGMLEKHLEARGWPATGVDPRDA</sequence>
<dbReference type="EMBL" id="BCSY01000076">
    <property type="protein sequence ID" value="GAS97878.1"/>
    <property type="molecule type" value="Genomic_DNA"/>
</dbReference>
<protein>
    <submittedName>
        <fullName evidence="3">GDSL family lipase</fullName>
    </submittedName>
</protein>
<dbReference type="InterPro" id="IPR037460">
    <property type="entry name" value="SEST-like"/>
</dbReference>
<evidence type="ECO:0000313" key="3">
    <source>
        <dbReference type="EMBL" id="GAS97878.1"/>
    </source>
</evidence>
<dbReference type="GO" id="GO:0004806">
    <property type="term" value="F:triacylglycerol lipase activity"/>
    <property type="evidence" value="ECO:0007669"/>
    <property type="project" value="TreeGrafter"/>
</dbReference>
<feature type="active site" description="Nucleophile" evidence="1">
    <location>
        <position position="13"/>
    </location>
</feature>
<feature type="active site" evidence="1">
    <location>
        <position position="237"/>
    </location>
</feature>